<sequence length="86" mass="8503">MIDDAKAGAMELLASLGDTITTHAKICFETPLNSAAVYRSFMSDVAAPGGEGGGPVLRGCRGGPDAGGGEMGNAGELGTCKMAQIG</sequence>
<dbReference type="EMBL" id="BRYB01004877">
    <property type="protein sequence ID" value="GMI38341.1"/>
    <property type="molecule type" value="Genomic_DNA"/>
</dbReference>
<dbReference type="Proteomes" id="UP001165060">
    <property type="component" value="Unassembled WGS sequence"/>
</dbReference>
<keyword evidence="2" id="KW-1185">Reference proteome</keyword>
<proteinExistence type="predicted"/>
<gene>
    <name evidence="1" type="ORF">TeGR_g10865</name>
</gene>
<protein>
    <submittedName>
        <fullName evidence="1">Uncharacterized protein</fullName>
    </submittedName>
</protein>
<accession>A0ABQ6N341</accession>
<organism evidence="1 2">
    <name type="scientific">Tetraparma gracilis</name>
    <dbReference type="NCBI Taxonomy" id="2962635"/>
    <lineage>
        <taxon>Eukaryota</taxon>
        <taxon>Sar</taxon>
        <taxon>Stramenopiles</taxon>
        <taxon>Ochrophyta</taxon>
        <taxon>Bolidophyceae</taxon>
        <taxon>Parmales</taxon>
        <taxon>Triparmaceae</taxon>
        <taxon>Tetraparma</taxon>
    </lineage>
</organism>
<name>A0ABQ6N341_9STRA</name>
<evidence type="ECO:0000313" key="2">
    <source>
        <dbReference type="Proteomes" id="UP001165060"/>
    </source>
</evidence>
<evidence type="ECO:0000313" key="1">
    <source>
        <dbReference type="EMBL" id="GMI38341.1"/>
    </source>
</evidence>
<reference evidence="1 2" key="1">
    <citation type="journal article" date="2023" name="Commun. Biol.">
        <title>Genome analysis of Parmales, the sister group of diatoms, reveals the evolutionary specialization of diatoms from phago-mixotrophs to photoautotrophs.</title>
        <authorList>
            <person name="Ban H."/>
            <person name="Sato S."/>
            <person name="Yoshikawa S."/>
            <person name="Yamada K."/>
            <person name="Nakamura Y."/>
            <person name="Ichinomiya M."/>
            <person name="Sato N."/>
            <person name="Blanc-Mathieu R."/>
            <person name="Endo H."/>
            <person name="Kuwata A."/>
            <person name="Ogata H."/>
        </authorList>
    </citation>
    <scope>NUCLEOTIDE SEQUENCE [LARGE SCALE GENOMIC DNA]</scope>
</reference>
<comment type="caution">
    <text evidence="1">The sequence shown here is derived from an EMBL/GenBank/DDBJ whole genome shotgun (WGS) entry which is preliminary data.</text>
</comment>